<dbReference type="EMBL" id="CP035108">
    <property type="protein sequence ID" value="QAR32889.1"/>
    <property type="molecule type" value="Genomic_DNA"/>
</dbReference>
<name>A0A410JXP5_9BACT</name>
<keyword evidence="2" id="KW-1185">Reference proteome</keyword>
<gene>
    <name evidence="1" type="ORF">EP073_05560</name>
</gene>
<organism evidence="1 2">
    <name type="scientific">Geovibrio thiophilus</name>
    <dbReference type="NCBI Taxonomy" id="139438"/>
    <lineage>
        <taxon>Bacteria</taxon>
        <taxon>Pseudomonadati</taxon>
        <taxon>Deferribacterota</taxon>
        <taxon>Deferribacteres</taxon>
        <taxon>Deferribacterales</taxon>
        <taxon>Geovibrionaceae</taxon>
        <taxon>Geovibrio</taxon>
    </lineage>
</organism>
<evidence type="ECO:0000313" key="1">
    <source>
        <dbReference type="EMBL" id="QAR32889.1"/>
    </source>
</evidence>
<dbReference type="OrthoDB" id="9788989at2"/>
<dbReference type="KEGG" id="gtl:EP073_05560"/>
<dbReference type="Pfam" id="PF14385">
    <property type="entry name" value="DUF4416"/>
    <property type="match status" value="1"/>
</dbReference>
<reference evidence="1 2" key="1">
    <citation type="submission" date="2019-01" db="EMBL/GenBank/DDBJ databases">
        <title>Geovibrio thiophilus DSM 11263, complete genome.</title>
        <authorList>
            <person name="Spring S."/>
            <person name="Bunk B."/>
            <person name="Sproer C."/>
        </authorList>
    </citation>
    <scope>NUCLEOTIDE SEQUENCE [LARGE SCALE GENOMIC DNA]</scope>
    <source>
        <strain evidence="1 2">DSM 11263</strain>
    </source>
</reference>
<dbReference type="InterPro" id="IPR025529">
    <property type="entry name" value="DUF4416"/>
</dbReference>
<dbReference type="AlphaFoldDB" id="A0A410JXP5"/>
<dbReference type="Proteomes" id="UP000287502">
    <property type="component" value="Chromosome"/>
</dbReference>
<proteinExistence type="predicted"/>
<accession>A0A410JXP5</accession>
<sequence>MVFGGGFREPLKVAYFNAVLYNREHFPEPDTAIVSIFGQPLFKSPEFDFSHTEYYTPEMDRPQSKYFAGYGLIDSPERLAEFKIKAVELENSLMKDGRRFINVDPGYVALEKVVAASTKNFTHRIYIGGRIYADLQLQRRKNAYQPLPWTFQDYTFPQALELFEKVRNYLIAETSAAGLSE</sequence>
<dbReference type="RefSeq" id="WP_128466175.1">
    <property type="nucleotide sequence ID" value="NZ_CP035108.1"/>
</dbReference>
<protein>
    <submittedName>
        <fullName evidence="1">DUF4416 family protein</fullName>
    </submittedName>
</protein>
<evidence type="ECO:0000313" key="2">
    <source>
        <dbReference type="Proteomes" id="UP000287502"/>
    </source>
</evidence>